<evidence type="ECO:0000313" key="2">
    <source>
        <dbReference type="Proteomes" id="UP000253689"/>
    </source>
</evidence>
<accession>A0A345DRI6</accession>
<organism evidence="1 2">
    <name type="scientific">Spiroplasma phoeniceum P40</name>
    <dbReference type="NCBI Taxonomy" id="1276259"/>
    <lineage>
        <taxon>Bacteria</taxon>
        <taxon>Bacillati</taxon>
        <taxon>Mycoplasmatota</taxon>
        <taxon>Mollicutes</taxon>
        <taxon>Entomoplasmatales</taxon>
        <taxon>Spiroplasmataceae</taxon>
        <taxon>Spiroplasma</taxon>
    </lineage>
</organism>
<dbReference type="RefSeq" id="WP_245938374.1">
    <property type="nucleotide sequence ID" value="NZ_CP031088.1"/>
</dbReference>
<name>A0A345DRI6_9MOLU</name>
<sequence>MHAELSTKLTKNDYDVTPIFPKEFYIKDNKIDTLSFYLTIPRKIEITCLGKNNAKGRFNIYVILPIGTVK</sequence>
<gene>
    <name evidence="1" type="ORF">SDAV_001885</name>
</gene>
<dbReference type="Proteomes" id="UP000253689">
    <property type="component" value="Chromosome"/>
</dbReference>
<keyword evidence="2" id="KW-1185">Reference proteome</keyword>
<dbReference type="AlphaFoldDB" id="A0A345DRI6"/>
<proteinExistence type="predicted"/>
<dbReference type="EMBL" id="CP031088">
    <property type="protein sequence ID" value="AXF96827.1"/>
    <property type="molecule type" value="Genomic_DNA"/>
</dbReference>
<protein>
    <submittedName>
        <fullName evidence="1">Uncharacterized protein</fullName>
    </submittedName>
</protein>
<dbReference type="KEGG" id="sphh:SDAV_001885"/>
<evidence type="ECO:0000313" key="1">
    <source>
        <dbReference type="EMBL" id="AXF96827.1"/>
    </source>
</evidence>
<reference evidence="2" key="1">
    <citation type="submission" date="2018-07" db="EMBL/GenBank/DDBJ databases">
        <title>Complete Genome Sequence of Spiroplasma phoeniceum.</title>
        <authorList>
            <person name="Davis R.E."/>
            <person name="Shao J.Y."/>
            <person name="Zhao Y."/>
            <person name="Silver A."/>
            <person name="Stump z."/>
            <person name="Gasparich G."/>
        </authorList>
    </citation>
    <scope>NUCLEOTIDE SEQUENCE [LARGE SCALE GENOMIC DNA]</scope>
    <source>
        <strain evidence="2">P40</strain>
    </source>
</reference>